<dbReference type="InterPro" id="IPR036322">
    <property type="entry name" value="WD40_repeat_dom_sf"/>
</dbReference>
<keyword evidence="1" id="KW-0853">WD repeat</keyword>
<accession>A0A8J5MNF9</accession>
<dbReference type="SUPFAM" id="SSF50978">
    <property type="entry name" value="WD40 repeat-like"/>
    <property type="match status" value="1"/>
</dbReference>
<reference evidence="5" key="1">
    <citation type="journal article" date="2021" name="Sci. Adv.">
        <title>The American lobster genome reveals insights on longevity, neural, and immune adaptations.</title>
        <authorList>
            <person name="Polinski J.M."/>
            <person name="Zimin A.V."/>
            <person name="Clark K.F."/>
            <person name="Kohn A.B."/>
            <person name="Sadowski N."/>
            <person name="Timp W."/>
            <person name="Ptitsyn A."/>
            <person name="Khanna P."/>
            <person name="Romanova D.Y."/>
            <person name="Williams P."/>
            <person name="Greenwood S.J."/>
            <person name="Moroz L.L."/>
            <person name="Walt D.R."/>
            <person name="Bodnar A.G."/>
        </authorList>
    </citation>
    <scope>NUCLEOTIDE SEQUENCE</scope>
    <source>
        <strain evidence="5">GMGI-L3</strain>
    </source>
</reference>
<evidence type="ECO:0000256" key="1">
    <source>
        <dbReference type="ARBA" id="ARBA00022574"/>
    </source>
</evidence>
<protein>
    <submittedName>
        <fullName evidence="5">Putative nuclear distribution protein nudF-like</fullName>
    </submittedName>
</protein>
<keyword evidence="2" id="KW-0677">Repeat</keyword>
<sequence>MEEEQQLSPADKAIRKIRKKLRQIEHLELMDRELNEEEFVKVSRKIGLRKDLRKLLKEHHPHETDVMKRQGANLNTEEINVKKFKNIDTSNINQEIPDEPEGQEGALSSDTSRINKQQQEISTRLSANSQNPSDVATASMPTSDFSPVNSPPGYNNTSVAVRPSTPSGAQRNHAVNQKLAQGQAKPQTSVKREKSLWLDNCYEVYTLQGHNDIILGVDCMDNYVLSARSVNVAVVGWEGLGSIYTYNGITCLSCGTWGVVTGTEGGKLEVWSVATGQRLAFVNAFQSQITALYIEKNEVYAGSADGEMGIWKYDSTRRALGAVYIMETDSVTYVTLKRLATLVAKNGKCYLGDSGPNIKILEWKKSRVSRLVNHLGDIGMTDSLAVSADGCLLAASYFVDSGCSSINVREVASDKYICSLIDKDEGRYLAMSTSPGVIVTGGHLLKVWVQQNGNAVTNKVKKIASEVIRPNILRKMSSPAVDSGSEDDTDWASSSDEDDIHLLTANRRNSESEGNSESSGWWCNIL</sequence>
<gene>
    <name evidence="5" type="ORF">Hamer_G019776</name>
</gene>
<feature type="region of interest" description="Disordered" evidence="4">
    <location>
        <begin position="90"/>
        <end position="187"/>
    </location>
</feature>
<dbReference type="EMBL" id="JAHLQT010036095">
    <property type="protein sequence ID" value="KAG7157911.1"/>
    <property type="molecule type" value="Genomic_DNA"/>
</dbReference>
<keyword evidence="3" id="KW-0175">Coiled coil</keyword>
<keyword evidence="6" id="KW-1185">Reference proteome</keyword>
<evidence type="ECO:0000256" key="3">
    <source>
        <dbReference type="SAM" id="Coils"/>
    </source>
</evidence>
<dbReference type="InterPro" id="IPR015943">
    <property type="entry name" value="WD40/YVTN_repeat-like_dom_sf"/>
</dbReference>
<proteinExistence type="predicted"/>
<evidence type="ECO:0000313" key="6">
    <source>
        <dbReference type="Proteomes" id="UP000747542"/>
    </source>
</evidence>
<feature type="compositionally biased region" description="Polar residues" evidence="4">
    <location>
        <begin position="106"/>
        <end position="187"/>
    </location>
</feature>
<dbReference type="AlphaFoldDB" id="A0A8J5MNF9"/>
<evidence type="ECO:0000313" key="5">
    <source>
        <dbReference type="EMBL" id="KAG7157911.1"/>
    </source>
</evidence>
<comment type="caution">
    <text evidence="5">The sequence shown here is derived from an EMBL/GenBank/DDBJ whole genome shotgun (WGS) entry which is preliminary data.</text>
</comment>
<feature type="coiled-coil region" evidence="3">
    <location>
        <begin position="10"/>
        <end position="37"/>
    </location>
</feature>
<feature type="region of interest" description="Disordered" evidence="4">
    <location>
        <begin position="477"/>
        <end position="496"/>
    </location>
</feature>
<dbReference type="PANTHER" id="PTHR22847:SF637">
    <property type="entry name" value="WD REPEAT DOMAIN 5B"/>
    <property type="match status" value="1"/>
</dbReference>
<name>A0A8J5MNF9_HOMAM</name>
<dbReference type="Proteomes" id="UP000747542">
    <property type="component" value="Unassembled WGS sequence"/>
</dbReference>
<dbReference type="PANTHER" id="PTHR22847">
    <property type="entry name" value="WD40 REPEAT PROTEIN"/>
    <property type="match status" value="1"/>
</dbReference>
<evidence type="ECO:0000256" key="4">
    <source>
        <dbReference type="SAM" id="MobiDB-lite"/>
    </source>
</evidence>
<dbReference type="Gene3D" id="2.130.10.10">
    <property type="entry name" value="YVTN repeat-like/Quinoprotein amine dehydrogenase"/>
    <property type="match status" value="1"/>
</dbReference>
<evidence type="ECO:0000256" key="2">
    <source>
        <dbReference type="ARBA" id="ARBA00022737"/>
    </source>
</evidence>
<organism evidence="5 6">
    <name type="scientific">Homarus americanus</name>
    <name type="common">American lobster</name>
    <dbReference type="NCBI Taxonomy" id="6706"/>
    <lineage>
        <taxon>Eukaryota</taxon>
        <taxon>Metazoa</taxon>
        <taxon>Ecdysozoa</taxon>
        <taxon>Arthropoda</taxon>
        <taxon>Crustacea</taxon>
        <taxon>Multicrustacea</taxon>
        <taxon>Malacostraca</taxon>
        <taxon>Eumalacostraca</taxon>
        <taxon>Eucarida</taxon>
        <taxon>Decapoda</taxon>
        <taxon>Pleocyemata</taxon>
        <taxon>Astacidea</taxon>
        <taxon>Nephropoidea</taxon>
        <taxon>Nephropidae</taxon>
        <taxon>Homarus</taxon>
    </lineage>
</organism>
<feature type="compositionally biased region" description="Acidic residues" evidence="4">
    <location>
        <begin position="484"/>
        <end position="496"/>
    </location>
</feature>